<dbReference type="InterPro" id="IPR001940">
    <property type="entry name" value="Peptidase_S1C"/>
</dbReference>
<keyword evidence="3" id="KW-0378">Hydrolase</keyword>
<dbReference type="RefSeq" id="WP_203747154.1">
    <property type="nucleotide sequence ID" value="NZ_BONF01000019.1"/>
</dbReference>
<dbReference type="InterPro" id="IPR043504">
    <property type="entry name" value="Peptidase_S1_PA_chymotrypsin"/>
</dbReference>
<proteinExistence type="inferred from homology"/>
<protein>
    <recommendedName>
        <fullName evidence="8">Trypsin-like serine protease</fullName>
    </recommendedName>
</protein>
<comment type="caution">
    <text evidence="6">The sequence shown here is derived from an EMBL/GenBank/DDBJ whole genome shotgun (WGS) entry which is preliminary data.</text>
</comment>
<evidence type="ECO:0000256" key="1">
    <source>
        <dbReference type="ARBA" id="ARBA00010541"/>
    </source>
</evidence>
<feature type="transmembrane region" description="Helical" evidence="5">
    <location>
        <begin position="36"/>
        <end position="56"/>
    </location>
</feature>
<dbReference type="Proteomes" id="UP000601223">
    <property type="component" value="Unassembled WGS sequence"/>
</dbReference>
<reference evidence="6 7" key="1">
    <citation type="submission" date="2021-01" db="EMBL/GenBank/DDBJ databases">
        <title>Whole genome shotgun sequence of Catellatospora bangladeshensis NBRC 107357.</title>
        <authorList>
            <person name="Komaki H."/>
            <person name="Tamura T."/>
        </authorList>
    </citation>
    <scope>NUCLEOTIDE SEQUENCE [LARGE SCALE GENOMIC DNA]</scope>
    <source>
        <strain evidence="6 7">NBRC 107357</strain>
    </source>
</reference>
<dbReference type="InterPro" id="IPR009003">
    <property type="entry name" value="Peptidase_S1_PA"/>
</dbReference>
<comment type="similarity">
    <text evidence="1">Belongs to the peptidase S1C family.</text>
</comment>
<sequence>MPGRFRVVPTEPAAPPAPPAAEGSPAGPPARVRHRVLIAALAAAVLALTAVVAYQWGSSSSPETATVAPAPSPSADAPLTVGEIYQTLAPSVVFIKAAGKAGTATGSGVVANADGSVLTALHVVRGATAIELAFADGTTAKAAIAAQDPAHDIAVLTPAQLPSVLVPAVMGGGPAIGDAVVAIGNPLGLVQSTTSGVVSGLDRSIVAKEAGELDGLIQFDAAVNPGSSGGPLVNDRGQTVGIVVALANPTEAGTFIGVGFAVPIGTALGADGPRPQL</sequence>
<organism evidence="6 7">
    <name type="scientific">Catellatospora bangladeshensis</name>
    <dbReference type="NCBI Taxonomy" id="310355"/>
    <lineage>
        <taxon>Bacteria</taxon>
        <taxon>Bacillati</taxon>
        <taxon>Actinomycetota</taxon>
        <taxon>Actinomycetes</taxon>
        <taxon>Micromonosporales</taxon>
        <taxon>Micromonosporaceae</taxon>
        <taxon>Catellatospora</taxon>
    </lineage>
</organism>
<dbReference type="PANTHER" id="PTHR43343:SF3">
    <property type="entry name" value="PROTEASE DO-LIKE 8, CHLOROPLASTIC"/>
    <property type="match status" value="1"/>
</dbReference>
<keyword evidence="5" id="KW-0812">Transmembrane</keyword>
<evidence type="ECO:0000256" key="2">
    <source>
        <dbReference type="ARBA" id="ARBA00022670"/>
    </source>
</evidence>
<evidence type="ECO:0000256" key="5">
    <source>
        <dbReference type="SAM" id="Phobius"/>
    </source>
</evidence>
<gene>
    <name evidence="6" type="ORF">Cba03nite_35990</name>
</gene>
<evidence type="ECO:0000313" key="6">
    <source>
        <dbReference type="EMBL" id="GIF82250.1"/>
    </source>
</evidence>
<keyword evidence="7" id="KW-1185">Reference proteome</keyword>
<keyword evidence="2" id="KW-0645">Protease</keyword>
<evidence type="ECO:0008006" key="8">
    <source>
        <dbReference type="Google" id="ProtNLM"/>
    </source>
</evidence>
<dbReference type="Gene3D" id="2.40.10.10">
    <property type="entry name" value="Trypsin-like serine proteases"/>
    <property type="match status" value="2"/>
</dbReference>
<dbReference type="EMBL" id="BONF01000019">
    <property type="protein sequence ID" value="GIF82250.1"/>
    <property type="molecule type" value="Genomic_DNA"/>
</dbReference>
<feature type="region of interest" description="Disordered" evidence="4">
    <location>
        <begin position="1"/>
        <end position="29"/>
    </location>
</feature>
<name>A0A8J3NL83_9ACTN</name>
<dbReference type="InterPro" id="IPR051201">
    <property type="entry name" value="Chloro_Bact_Ser_Proteases"/>
</dbReference>
<dbReference type="GO" id="GO:0006508">
    <property type="term" value="P:proteolysis"/>
    <property type="evidence" value="ECO:0007669"/>
    <property type="project" value="UniProtKB-KW"/>
</dbReference>
<dbReference type="AlphaFoldDB" id="A0A8J3NL83"/>
<evidence type="ECO:0000256" key="3">
    <source>
        <dbReference type="ARBA" id="ARBA00022801"/>
    </source>
</evidence>
<dbReference type="GO" id="GO:0004252">
    <property type="term" value="F:serine-type endopeptidase activity"/>
    <property type="evidence" value="ECO:0007669"/>
    <property type="project" value="InterPro"/>
</dbReference>
<dbReference type="PANTHER" id="PTHR43343">
    <property type="entry name" value="PEPTIDASE S12"/>
    <property type="match status" value="1"/>
</dbReference>
<dbReference type="SUPFAM" id="SSF50494">
    <property type="entry name" value="Trypsin-like serine proteases"/>
    <property type="match status" value="1"/>
</dbReference>
<keyword evidence="5" id="KW-0472">Membrane</keyword>
<keyword evidence="5" id="KW-1133">Transmembrane helix</keyword>
<dbReference type="Pfam" id="PF13365">
    <property type="entry name" value="Trypsin_2"/>
    <property type="match status" value="1"/>
</dbReference>
<evidence type="ECO:0000313" key="7">
    <source>
        <dbReference type="Proteomes" id="UP000601223"/>
    </source>
</evidence>
<evidence type="ECO:0000256" key="4">
    <source>
        <dbReference type="SAM" id="MobiDB-lite"/>
    </source>
</evidence>
<accession>A0A8J3NL83</accession>
<dbReference type="PRINTS" id="PR00834">
    <property type="entry name" value="PROTEASES2C"/>
</dbReference>